<keyword evidence="11" id="KW-1185">Reference proteome</keyword>
<dbReference type="AlphaFoldDB" id="A0A815BFB4"/>
<keyword evidence="6" id="KW-0804">Transcription</keyword>
<dbReference type="GO" id="GO:0045944">
    <property type="term" value="P:positive regulation of transcription by RNA polymerase II"/>
    <property type="evidence" value="ECO:0007669"/>
    <property type="project" value="TreeGrafter"/>
</dbReference>
<dbReference type="PROSITE" id="PS51030">
    <property type="entry name" value="NUCLEAR_REC_DBD_2"/>
    <property type="match status" value="2"/>
</dbReference>
<comment type="caution">
    <text evidence="10">The sequence shown here is derived from an EMBL/GenBank/DDBJ whole genome shotgun (WGS) entry which is preliminary data.</text>
</comment>
<keyword evidence="8" id="KW-0539">Nucleus</keyword>
<dbReference type="Gene3D" id="1.10.565.10">
    <property type="entry name" value="Retinoid X Receptor"/>
    <property type="match status" value="1"/>
</dbReference>
<evidence type="ECO:0000256" key="8">
    <source>
        <dbReference type="ARBA" id="ARBA00023242"/>
    </source>
</evidence>
<dbReference type="InterPro" id="IPR035500">
    <property type="entry name" value="NHR-like_dom_sf"/>
</dbReference>
<dbReference type="Proteomes" id="UP000663828">
    <property type="component" value="Unassembled WGS sequence"/>
</dbReference>
<sequence>MNSTVEQYHRQSSYSTRECIICNSKAIGINFGAPTCAPCKAAFFRRNARRKEILNLPCQHLESNVSKKSMDETNDATSHYMHIRRCSSCRLQRCFEVGMKEELVRTDEENERHRKLVDNNRKRRLFLKQQQESRDDKSIICQRVLHSGSLLNELDWQHLSNVVYAYDTCCLKAFIERRATLFPTEMHEKRSIAEYSTLVPFNLVLSVSSFVRALPAFHSLSRNEQIAVCRNNLRRLMLINSYELNQSCFSERWQSDVHQASWQYLCGSELYKELAYSEQLAEKTWIADPIVTRVWIIVIFFSTPLFCYYDSKSSVSRLKKTSPLFDRQNAYVTLLWKYLLHRHGDIESVRIYSNLMRVYLNMLRAGLLVNIHVRSHRDLLPAHETLDQAAILDTNTTQIQMPSKLSKYQSWLNIRECTVCGARAIGINFGVLTCSPCKAFFRRNARKADCLELACRSSNLKGQPNAICSDLRHCTSCRLRRCFFVGMKIQMIRSDEENQRYRELIQSNRQRKRDLVLLQKSQQDLQIVPRGIFSPCTTLDEKDWGLLSNIFYAYENYCVQQYKATREKIFATDIQNTDEKSFYLQYHAAARVNSVSSVLSFLSTIPIVGSLSRRKQFFLCQHNTPALIIPNAFELEQVCFSEPKQLVLDRTAAQYTYGVSLFEQWVFMKQRFDVIVINDPVVTRLCLIILFFSTPLLCYFDSTLPEISIESIVYLNKIQNSLVNLLWNYLLHRQGYLGTIRILNNLVRAYLQSQRFLHTIQHQLQTQSDLGEINTLLKRSYVFDNQQK</sequence>
<organism evidence="10 11">
    <name type="scientific">Adineta ricciae</name>
    <name type="common">Rotifer</name>
    <dbReference type="NCBI Taxonomy" id="249248"/>
    <lineage>
        <taxon>Eukaryota</taxon>
        <taxon>Metazoa</taxon>
        <taxon>Spiralia</taxon>
        <taxon>Gnathifera</taxon>
        <taxon>Rotifera</taxon>
        <taxon>Eurotatoria</taxon>
        <taxon>Bdelloidea</taxon>
        <taxon>Adinetida</taxon>
        <taxon>Adinetidae</taxon>
        <taxon>Adineta</taxon>
    </lineage>
</organism>
<keyword evidence="2" id="KW-0863">Zinc-finger</keyword>
<keyword evidence="5" id="KW-0238">DNA-binding</keyword>
<dbReference type="SUPFAM" id="SSF48508">
    <property type="entry name" value="Nuclear receptor ligand-binding domain"/>
    <property type="match status" value="1"/>
</dbReference>
<dbReference type="GO" id="GO:0008270">
    <property type="term" value="F:zinc ion binding"/>
    <property type="evidence" value="ECO:0007669"/>
    <property type="project" value="UniProtKB-KW"/>
</dbReference>
<dbReference type="EMBL" id="CAJNOR010002267">
    <property type="protein sequence ID" value="CAF1270667.1"/>
    <property type="molecule type" value="Genomic_DNA"/>
</dbReference>
<evidence type="ECO:0000256" key="1">
    <source>
        <dbReference type="ARBA" id="ARBA00022723"/>
    </source>
</evidence>
<keyword evidence="3" id="KW-0862">Zinc</keyword>
<dbReference type="InterPro" id="IPR050234">
    <property type="entry name" value="Nuclear_hormone_rcpt_NR1"/>
</dbReference>
<dbReference type="Gene3D" id="3.30.50.10">
    <property type="entry name" value="Erythroid Transcription Factor GATA-1, subunit A"/>
    <property type="match status" value="2"/>
</dbReference>
<dbReference type="GO" id="GO:0000122">
    <property type="term" value="P:negative regulation of transcription by RNA polymerase II"/>
    <property type="evidence" value="ECO:0007669"/>
    <property type="project" value="TreeGrafter"/>
</dbReference>
<accession>A0A815BFB4</accession>
<evidence type="ECO:0000256" key="3">
    <source>
        <dbReference type="ARBA" id="ARBA00022833"/>
    </source>
</evidence>
<evidence type="ECO:0000256" key="7">
    <source>
        <dbReference type="ARBA" id="ARBA00023170"/>
    </source>
</evidence>
<feature type="domain" description="Nuclear receptor" evidence="9">
    <location>
        <begin position="16"/>
        <end position="106"/>
    </location>
</feature>
<reference evidence="10" key="1">
    <citation type="submission" date="2021-02" db="EMBL/GenBank/DDBJ databases">
        <authorList>
            <person name="Nowell W R."/>
        </authorList>
    </citation>
    <scope>NUCLEOTIDE SEQUENCE</scope>
</reference>
<keyword evidence="7" id="KW-0675">Receptor</keyword>
<evidence type="ECO:0000256" key="4">
    <source>
        <dbReference type="ARBA" id="ARBA00023015"/>
    </source>
</evidence>
<dbReference type="GO" id="GO:0030154">
    <property type="term" value="P:cell differentiation"/>
    <property type="evidence" value="ECO:0007669"/>
    <property type="project" value="TreeGrafter"/>
</dbReference>
<proteinExistence type="predicted"/>
<evidence type="ECO:0000256" key="5">
    <source>
        <dbReference type="ARBA" id="ARBA00023125"/>
    </source>
</evidence>
<dbReference type="InterPro" id="IPR013088">
    <property type="entry name" value="Znf_NHR/GATA"/>
</dbReference>
<dbReference type="SMART" id="SM00399">
    <property type="entry name" value="ZnF_C4"/>
    <property type="match status" value="2"/>
</dbReference>
<feature type="domain" description="Nuclear receptor" evidence="9">
    <location>
        <begin position="414"/>
        <end position="494"/>
    </location>
</feature>
<evidence type="ECO:0000256" key="6">
    <source>
        <dbReference type="ARBA" id="ARBA00023163"/>
    </source>
</evidence>
<dbReference type="SUPFAM" id="SSF57716">
    <property type="entry name" value="Glucocorticoid receptor-like (DNA-binding domain)"/>
    <property type="match status" value="2"/>
</dbReference>
<keyword evidence="4" id="KW-0805">Transcription regulation</keyword>
<dbReference type="PROSITE" id="PS00031">
    <property type="entry name" value="NUCLEAR_REC_DBD_1"/>
    <property type="match status" value="1"/>
</dbReference>
<protein>
    <recommendedName>
        <fullName evidence="9">Nuclear receptor domain-containing protein</fullName>
    </recommendedName>
</protein>
<dbReference type="PANTHER" id="PTHR24082:SF283">
    <property type="entry name" value="NUCLEAR HORMONE RECEPTOR HR96"/>
    <property type="match status" value="1"/>
</dbReference>
<dbReference type="Pfam" id="PF00105">
    <property type="entry name" value="zf-C4"/>
    <property type="match status" value="2"/>
</dbReference>
<dbReference type="PANTHER" id="PTHR24082">
    <property type="entry name" value="NUCLEAR HORMONE RECEPTOR"/>
    <property type="match status" value="1"/>
</dbReference>
<evidence type="ECO:0000259" key="9">
    <source>
        <dbReference type="PROSITE" id="PS51030"/>
    </source>
</evidence>
<gene>
    <name evidence="10" type="ORF">XAT740_LOCUS27277</name>
</gene>
<dbReference type="GO" id="GO:0000978">
    <property type="term" value="F:RNA polymerase II cis-regulatory region sequence-specific DNA binding"/>
    <property type="evidence" value="ECO:0007669"/>
    <property type="project" value="TreeGrafter"/>
</dbReference>
<dbReference type="GO" id="GO:0004879">
    <property type="term" value="F:nuclear receptor activity"/>
    <property type="evidence" value="ECO:0007669"/>
    <property type="project" value="TreeGrafter"/>
</dbReference>
<dbReference type="PRINTS" id="PR00047">
    <property type="entry name" value="STROIDFINGER"/>
</dbReference>
<dbReference type="InterPro" id="IPR001628">
    <property type="entry name" value="Znf_hrmn_rcpt"/>
</dbReference>
<keyword evidence="1" id="KW-0479">Metal-binding</keyword>
<evidence type="ECO:0000313" key="11">
    <source>
        <dbReference type="Proteomes" id="UP000663828"/>
    </source>
</evidence>
<name>A0A815BFB4_ADIRI</name>
<evidence type="ECO:0000313" key="10">
    <source>
        <dbReference type="EMBL" id="CAF1270667.1"/>
    </source>
</evidence>
<evidence type="ECO:0000256" key="2">
    <source>
        <dbReference type="ARBA" id="ARBA00022771"/>
    </source>
</evidence>